<comment type="caution">
    <text evidence="2">The sequence shown here is derived from an EMBL/GenBank/DDBJ whole genome shotgun (WGS) entry which is preliminary data.</text>
</comment>
<evidence type="ECO:0000313" key="3">
    <source>
        <dbReference type="Proteomes" id="UP001608902"/>
    </source>
</evidence>
<dbReference type="InterPro" id="IPR043058">
    <property type="entry name" value="NUDIX_sf"/>
</dbReference>
<dbReference type="Proteomes" id="UP001608902">
    <property type="component" value="Unassembled WGS sequence"/>
</dbReference>
<accession>A0ABD6E374</accession>
<organism evidence="2 3">
    <name type="scientific">Gnathostoma spinigerum</name>
    <dbReference type="NCBI Taxonomy" id="75299"/>
    <lineage>
        <taxon>Eukaryota</taxon>
        <taxon>Metazoa</taxon>
        <taxon>Ecdysozoa</taxon>
        <taxon>Nematoda</taxon>
        <taxon>Chromadorea</taxon>
        <taxon>Rhabditida</taxon>
        <taxon>Spirurina</taxon>
        <taxon>Gnathostomatomorpha</taxon>
        <taxon>Gnathostomatoidea</taxon>
        <taxon>Gnathostomatidae</taxon>
        <taxon>Gnathostoma</taxon>
    </lineage>
</organism>
<gene>
    <name evidence="2" type="ORF">AB6A40_000932</name>
</gene>
<evidence type="ECO:0000259" key="1">
    <source>
        <dbReference type="Pfam" id="PF16705"/>
    </source>
</evidence>
<proteinExistence type="predicted"/>
<dbReference type="Gene3D" id="3.30.70.2240">
    <property type="entry name" value="KRIT, N-terminal Nudix domain, NPxY motif-rich region"/>
    <property type="match status" value="1"/>
</dbReference>
<reference evidence="2 3" key="1">
    <citation type="submission" date="2024-08" db="EMBL/GenBank/DDBJ databases">
        <title>Gnathostoma spinigerum genome.</title>
        <authorList>
            <person name="Gonzalez-Bertolin B."/>
            <person name="Monzon S."/>
            <person name="Zaballos A."/>
            <person name="Jimenez P."/>
            <person name="Dekumyoy P."/>
            <person name="Varona S."/>
            <person name="Cuesta I."/>
            <person name="Sumanam S."/>
            <person name="Adisakwattana P."/>
            <person name="Gasser R.B."/>
            <person name="Hernandez-Gonzalez A."/>
            <person name="Young N.D."/>
            <person name="Perteguer M.J."/>
        </authorList>
    </citation>
    <scope>NUCLEOTIDE SEQUENCE [LARGE SCALE GENOMIC DNA]</scope>
    <source>
        <strain evidence="2">AL3</strain>
        <tissue evidence="2">Liver</tissue>
    </source>
</reference>
<sequence length="320" mass="36472">MQSTEAYIAVVQLRQSAFIDLRRCTSADLDIFIMPEPPSPALPVRRYTLPKCRLNYQQLPLDVIRAVAQNFSKRTVRRAVEVPLYYENTSLTTCIDPQKSFDVLYCVPVLENEQEIGTSETGGVFVGLDFLLRESDPNSEAYSMARKDLLIQLLRWLMEGHRRDPHFIPSLFVRAPALGRIRACAHNPAYNPEQLMACHRVISDGRRSEITKRTCDLAEEIRKRNYITARMISDEKYDMFVINPLFGSGLRHPADDKVPTYYAKDRIVVENGATASSSSLQNWSARFPLHKAAYDNAATTVKYVLHDLSKITLNVISNER</sequence>
<dbReference type="Pfam" id="PF16705">
    <property type="entry name" value="NUDIX_5"/>
    <property type="match status" value="1"/>
</dbReference>
<keyword evidence="3" id="KW-1185">Reference proteome</keyword>
<dbReference type="InterPro" id="IPR032022">
    <property type="entry name" value="NUDIX"/>
</dbReference>
<dbReference type="EMBL" id="JBGFUD010000300">
    <property type="protein sequence ID" value="MFH4974223.1"/>
    <property type="molecule type" value="Genomic_DNA"/>
</dbReference>
<evidence type="ECO:0000313" key="2">
    <source>
        <dbReference type="EMBL" id="MFH4974223.1"/>
    </source>
</evidence>
<protein>
    <recommendedName>
        <fullName evidence="1">KRIT N-terminal NPxY motif-rich region domain-containing protein</fullName>
    </recommendedName>
</protein>
<name>A0ABD6E374_9BILA</name>
<feature type="domain" description="KRIT N-terminal NPxY motif-rich region" evidence="1">
    <location>
        <begin position="103"/>
        <end position="192"/>
    </location>
</feature>
<dbReference type="AlphaFoldDB" id="A0ABD6E374"/>